<dbReference type="AlphaFoldDB" id="A0A9W6TND4"/>
<organism evidence="1 2">
    <name type="scientific">Phytophthora fragariaefolia</name>
    <dbReference type="NCBI Taxonomy" id="1490495"/>
    <lineage>
        <taxon>Eukaryota</taxon>
        <taxon>Sar</taxon>
        <taxon>Stramenopiles</taxon>
        <taxon>Oomycota</taxon>
        <taxon>Peronosporomycetes</taxon>
        <taxon>Peronosporales</taxon>
        <taxon>Peronosporaceae</taxon>
        <taxon>Phytophthora</taxon>
    </lineage>
</organism>
<dbReference type="Proteomes" id="UP001165121">
    <property type="component" value="Unassembled WGS sequence"/>
</dbReference>
<comment type="caution">
    <text evidence="1">The sequence shown here is derived from an EMBL/GenBank/DDBJ whole genome shotgun (WGS) entry which is preliminary data.</text>
</comment>
<dbReference type="OrthoDB" id="121351at2759"/>
<protein>
    <submittedName>
        <fullName evidence="1">Unnamed protein product</fullName>
    </submittedName>
</protein>
<proteinExistence type="predicted"/>
<sequence>MTVNAEDGTSGIFLPKSKSKQHLLVAPTVDTVRNGFGHVAVLNVEGKREKLPAREALGTRIPTDDTMELLELNGELQRTRVAE</sequence>
<keyword evidence="2" id="KW-1185">Reference proteome</keyword>
<evidence type="ECO:0000313" key="1">
    <source>
        <dbReference type="EMBL" id="GMF16140.1"/>
    </source>
</evidence>
<gene>
    <name evidence="1" type="ORF">Pfra01_000069500</name>
</gene>
<dbReference type="EMBL" id="BSXT01000055">
    <property type="protein sequence ID" value="GMF16140.1"/>
    <property type="molecule type" value="Genomic_DNA"/>
</dbReference>
<name>A0A9W6TND4_9STRA</name>
<accession>A0A9W6TND4</accession>
<evidence type="ECO:0000313" key="2">
    <source>
        <dbReference type="Proteomes" id="UP001165121"/>
    </source>
</evidence>
<reference evidence="1" key="1">
    <citation type="submission" date="2023-04" db="EMBL/GenBank/DDBJ databases">
        <title>Phytophthora fragariaefolia NBRC 109709.</title>
        <authorList>
            <person name="Ichikawa N."/>
            <person name="Sato H."/>
            <person name="Tonouchi N."/>
        </authorList>
    </citation>
    <scope>NUCLEOTIDE SEQUENCE</scope>
    <source>
        <strain evidence="1">NBRC 109709</strain>
    </source>
</reference>